<keyword evidence="2 8" id="KW-1277">Toxin-antitoxin system</keyword>
<dbReference type="EC" id="3.1.-.-" evidence="8"/>
<evidence type="ECO:0000313" key="11">
    <source>
        <dbReference type="Proteomes" id="UP000009071"/>
    </source>
</evidence>
<dbReference type="PANTHER" id="PTHR33653:SF1">
    <property type="entry name" value="RIBONUCLEASE VAPC2"/>
    <property type="match status" value="1"/>
</dbReference>
<dbReference type="InterPro" id="IPR002716">
    <property type="entry name" value="PIN_dom"/>
</dbReference>
<evidence type="ECO:0000256" key="6">
    <source>
        <dbReference type="ARBA" id="ARBA00022842"/>
    </source>
</evidence>
<dbReference type="InterPro" id="IPR029060">
    <property type="entry name" value="PIN-like_dom_sf"/>
</dbReference>
<comment type="cofactor">
    <cofactor evidence="1 8">
        <name>Mg(2+)</name>
        <dbReference type="ChEBI" id="CHEBI:18420"/>
    </cofactor>
</comment>
<evidence type="ECO:0000313" key="10">
    <source>
        <dbReference type="EMBL" id="BAH73948.1"/>
    </source>
</evidence>
<dbReference type="InterPro" id="IPR022907">
    <property type="entry name" value="VapC_family"/>
</dbReference>
<evidence type="ECO:0000256" key="7">
    <source>
        <dbReference type="ARBA" id="ARBA00038093"/>
    </source>
</evidence>
<dbReference type="STRING" id="573370.DMR_04570"/>
<proteinExistence type="inferred from homology"/>
<dbReference type="PANTHER" id="PTHR33653">
    <property type="entry name" value="RIBONUCLEASE VAPC2"/>
    <property type="match status" value="1"/>
</dbReference>
<accession>C4XHY6</accession>
<keyword evidence="4 8" id="KW-0479">Metal-binding</keyword>
<keyword evidence="6 8" id="KW-0460">Magnesium</keyword>
<dbReference type="GO" id="GO:0016787">
    <property type="term" value="F:hydrolase activity"/>
    <property type="evidence" value="ECO:0007669"/>
    <property type="project" value="UniProtKB-KW"/>
</dbReference>
<comment type="similarity">
    <text evidence="7 8">Belongs to the PINc/VapC protein family.</text>
</comment>
<dbReference type="GO" id="GO:0000287">
    <property type="term" value="F:magnesium ion binding"/>
    <property type="evidence" value="ECO:0007669"/>
    <property type="project" value="UniProtKB-UniRule"/>
</dbReference>
<keyword evidence="8" id="KW-0800">Toxin</keyword>
<dbReference type="InterPro" id="IPR050556">
    <property type="entry name" value="Type_II_TA_system_RNase"/>
</dbReference>
<dbReference type="SUPFAM" id="SSF88723">
    <property type="entry name" value="PIN domain-like"/>
    <property type="match status" value="1"/>
</dbReference>
<keyword evidence="3 8" id="KW-0540">Nuclease</keyword>
<evidence type="ECO:0000259" key="9">
    <source>
        <dbReference type="Pfam" id="PF01850"/>
    </source>
</evidence>
<keyword evidence="5 8" id="KW-0378">Hydrolase</keyword>
<feature type="domain" description="PIN" evidence="9">
    <location>
        <begin position="10"/>
        <end position="120"/>
    </location>
</feature>
<feature type="binding site" evidence="8">
    <location>
        <position position="13"/>
    </location>
    <ligand>
        <name>Mg(2+)</name>
        <dbReference type="ChEBI" id="CHEBI:18420"/>
    </ligand>
</feature>
<dbReference type="HAMAP" id="MF_00265">
    <property type="entry name" value="VapC_Nob1"/>
    <property type="match status" value="1"/>
</dbReference>
<dbReference type="GO" id="GO:0090729">
    <property type="term" value="F:toxin activity"/>
    <property type="evidence" value="ECO:0007669"/>
    <property type="project" value="UniProtKB-KW"/>
</dbReference>
<evidence type="ECO:0000256" key="2">
    <source>
        <dbReference type="ARBA" id="ARBA00022649"/>
    </source>
</evidence>
<evidence type="ECO:0000256" key="8">
    <source>
        <dbReference type="HAMAP-Rule" id="MF_00265"/>
    </source>
</evidence>
<dbReference type="CDD" id="cd18741">
    <property type="entry name" value="PIN_VapC4-5_FitB-like"/>
    <property type="match status" value="1"/>
</dbReference>
<evidence type="ECO:0000256" key="1">
    <source>
        <dbReference type="ARBA" id="ARBA00001946"/>
    </source>
</evidence>
<evidence type="ECO:0000256" key="4">
    <source>
        <dbReference type="ARBA" id="ARBA00022723"/>
    </source>
</evidence>
<sequence>METLSVPNVVLFDTDVLIDYGRGDPHAAAVLDAAHQDGISAVSVIVHCELLAGCRDKREQGILDAFMAGFRCVHIDANISGGALGLLRRYRLSHGLRLPDALIAATALAHDWPLVTKNQKDYRFIEGLQLPPY</sequence>
<dbReference type="Gene3D" id="3.40.50.1010">
    <property type="entry name" value="5'-nuclease"/>
    <property type="match status" value="1"/>
</dbReference>
<dbReference type="KEGG" id="dma:DMR_04570"/>
<organism evidence="10 11">
    <name type="scientific">Solidesulfovibrio magneticus (strain ATCC 700980 / DSM 13731 / RS-1)</name>
    <name type="common">Desulfovibrio magneticus</name>
    <dbReference type="NCBI Taxonomy" id="573370"/>
    <lineage>
        <taxon>Bacteria</taxon>
        <taxon>Pseudomonadati</taxon>
        <taxon>Thermodesulfobacteriota</taxon>
        <taxon>Desulfovibrionia</taxon>
        <taxon>Desulfovibrionales</taxon>
        <taxon>Desulfovibrionaceae</taxon>
        <taxon>Solidesulfovibrio</taxon>
    </lineage>
</organism>
<gene>
    <name evidence="8" type="primary">vapC</name>
    <name evidence="10" type="ordered locus">DMR_04570</name>
</gene>
<dbReference type="HOGENOM" id="CLU_118482_0_1_7"/>
<evidence type="ECO:0000256" key="3">
    <source>
        <dbReference type="ARBA" id="ARBA00022722"/>
    </source>
</evidence>
<protein>
    <recommendedName>
        <fullName evidence="8">Ribonuclease VapC</fullName>
        <shortName evidence="8">RNase VapC</shortName>
        <ecNumber evidence="8">3.1.-.-</ecNumber>
    </recommendedName>
    <alternativeName>
        <fullName evidence="8">Toxin VapC</fullName>
    </alternativeName>
</protein>
<evidence type="ECO:0000256" key="5">
    <source>
        <dbReference type="ARBA" id="ARBA00022801"/>
    </source>
</evidence>
<feature type="binding site" evidence="8">
    <location>
        <position position="100"/>
    </location>
    <ligand>
        <name>Mg(2+)</name>
        <dbReference type="ChEBI" id="CHEBI:18420"/>
    </ligand>
</feature>
<reference evidence="10 11" key="1">
    <citation type="journal article" date="2009" name="Genome Res.">
        <title>Whole genome sequence of Desulfovibrio magneticus strain RS-1 revealed common gene clusters in magnetotactic bacteria.</title>
        <authorList>
            <person name="Nakazawa H."/>
            <person name="Arakaki A."/>
            <person name="Narita-Yamada S."/>
            <person name="Yashiro I."/>
            <person name="Jinno K."/>
            <person name="Aoki N."/>
            <person name="Tsuruyama A."/>
            <person name="Okamura Y."/>
            <person name="Tanikawa S."/>
            <person name="Fujita N."/>
            <person name="Takeyama H."/>
            <person name="Matsunaga T."/>
        </authorList>
    </citation>
    <scope>NUCLEOTIDE SEQUENCE [LARGE SCALE GENOMIC DNA]</scope>
    <source>
        <strain evidence="11">ATCC 700980 / DSM 13731 / RS-1</strain>
    </source>
</reference>
<comment type="function">
    <text evidence="8">Toxic component of a toxin-antitoxin (TA) system. An RNase.</text>
</comment>
<dbReference type="Pfam" id="PF01850">
    <property type="entry name" value="PIN"/>
    <property type="match status" value="1"/>
</dbReference>
<dbReference type="eggNOG" id="COG1487">
    <property type="taxonomic scope" value="Bacteria"/>
</dbReference>
<dbReference type="AlphaFoldDB" id="C4XHY6"/>
<dbReference type="EMBL" id="AP010904">
    <property type="protein sequence ID" value="BAH73948.1"/>
    <property type="molecule type" value="Genomic_DNA"/>
</dbReference>
<dbReference type="Proteomes" id="UP000009071">
    <property type="component" value="Chromosome"/>
</dbReference>
<keyword evidence="11" id="KW-1185">Reference proteome</keyword>
<name>C4XHY6_SOLM1</name>
<dbReference type="GO" id="GO:0004540">
    <property type="term" value="F:RNA nuclease activity"/>
    <property type="evidence" value="ECO:0007669"/>
    <property type="project" value="InterPro"/>
</dbReference>